<dbReference type="AlphaFoldDB" id="A0A367V8Q0"/>
<dbReference type="GO" id="GO:0005975">
    <property type="term" value="P:carbohydrate metabolic process"/>
    <property type="evidence" value="ECO:0007669"/>
    <property type="project" value="InterPro"/>
</dbReference>
<dbReference type="InterPro" id="IPR008183">
    <property type="entry name" value="Aldose_1/G6P_1-epimerase"/>
</dbReference>
<evidence type="ECO:0008006" key="3">
    <source>
        <dbReference type="Google" id="ProtNLM"/>
    </source>
</evidence>
<dbReference type="EMBL" id="JPWB01000005">
    <property type="protein sequence ID" value="RCK21584.1"/>
    <property type="molecule type" value="Genomic_DNA"/>
</dbReference>
<dbReference type="SUPFAM" id="SSF74650">
    <property type="entry name" value="Galactose mutarotase-like"/>
    <property type="match status" value="1"/>
</dbReference>
<sequence length="329" mass="36400">MAKKGDPEYRWNSGPFQIGVVPDGGAISRIDWIRPDGKGIINLLRPVTPEAIASGNPSNLGCFPMVPFANRLAFAEFEFDGRIVKVPANRPPSPHAIHGFGRSSQWNIERPTVDTLRFNHKHDDPQSGFVYVAWQEFKVTDVDVTVEIGVRHLGRTPMPYGIGLHPWFPGGDDVSVAFIASDSFATDEDMLPTARTVIDLGRDFSDGRMIRHNLALDAHYAGWHLEADMVWQDAGYSVKMIASDSLSNVQFYIPEDGKTFCVEPVSHVPNVHNRPEFKEHGDLVVLDKNQTLSGTMTLVPSLLELPDSGLVDDDEVVGIPGNRDYSLVD</sequence>
<comment type="caution">
    <text evidence="1">The sequence shown here is derived from an EMBL/GenBank/DDBJ whole genome shotgun (WGS) entry which is preliminary data.</text>
</comment>
<dbReference type="Gene3D" id="2.70.98.10">
    <property type="match status" value="1"/>
</dbReference>
<dbReference type="RefSeq" id="WP_062955661.1">
    <property type="nucleotide sequence ID" value="NZ_JPWB01000005.1"/>
</dbReference>
<evidence type="ECO:0000313" key="1">
    <source>
        <dbReference type="EMBL" id="RCK21584.1"/>
    </source>
</evidence>
<dbReference type="GO" id="GO:0030246">
    <property type="term" value="F:carbohydrate binding"/>
    <property type="evidence" value="ECO:0007669"/>
    <property type="project" value="InterPro"/>
</dbReference>
<protein>
    <recommendedName>
        <fullName evidence="3">Aldose 1-epimerase</fullName>
    </recommendedName>
</protein>
<name>A0A367V8Q0_9PROT</name>
<dbReference type="InterPro" id="IPR014718">
    <property type="entry name" value="GH-type_carb-bd"/>
</dbReference>
<dbReference type="Proteomes" id="UP000253061">
    <property type="component" value="Unassembled WGS sequence"/>
</dbReference>
<organism evidence="1 2">
    <name type="scientific">Thalassospira profundimaris</name>
    <dbReference type="NCBI Taxonomy" id="502049"/>
    <lineage>
        <taxon>Bacteria</taxon>
        <taxon>Pseudomonadati</taxon>
        <taxon>Pseudomonadota</taxon>
        <taxon>Alphaproteobacteria</taxon>
        <taxon>Rhodospirillales</taxon>
        <taxon>Thalassospiraceae</taxon>
        <taxon>Thalassospira</taxon>
    </lineage>
</organism>
<evidence type="ECO:0000313" key="2">
    <source>
        <dbReference type="Proteomes" id="UP000253061"/>
    </source>
</evidence>
<gene>
    <name evidence="1" type="ORF">TH6_13420</name>
</gene>
<dbReference type="GO" id="GO:0016853">
    <property type="term" value="F:isomerase activity"/>
    <property type="evidence" value="ECO:0007669"/>
    <property type="project" value="InterPro"/>
</dbReference>
<proteinExistence type="predicted"/>
<reference evidence="1 2" key="1">
    <citation type="submission" date="2014-07" db="EMBL/GenBank/DDBJ databases">
        <title>Draft genome sequence of Thalassospira profundimaris R8-17.</title>
        <authorList>
            <person name="Lai Q."/>
            <person name="Shao Z."/>
        </authorList>
    </citation>
    <scope>NUCLEOTIDE SEQUENCE [LARGE SCALE GENOMIC DNA]</scope>
    <source>
        <strain evidence="1 2">R8-17</strain>
    </source>
</reference>
<dbReference type="Pfam" id="PF01263">
    <property type="entry name" value="Aldose_epim"/>
    <property type="match status" value="1"/>
</dbReference>
<dbReference type="InterPro" id="IPR011013">
    <property type="entry name" value="Gal_mutarotase_sf_dom"/>
</dbReference>
<accession>A0A367V8Q0</accession>